<evidence type="ECO:0000313" key="16">
    <source>
        <dbReference type="EMBL" id="WDE00152.1"/>
    </source>
</evidence>
<comment type="function">
    <text evidence="9">Plays a role in the transport of magnesium and cobalt ions.</text>
</comment>
<protein>
    <recommendedName>
        <fullName evidence="10">Magnesium and cobalt efflux protein CorC</fullName>
    </recommendedName>
</protein>
<dbReference type="GO" id="GO:0005886">
    <property type="term" value="C:plasma membrane"/>
    <property type="evidence" value="ECO:0007669"/>
    <property type="project" value="UniProtKB-SubCell"/>
</dbReference>
<dbReference type="InterPro" id="IPR036318">
    <property type="entry name" value="FAD-bd_PCMH-like_sf"/>
</dbReference>
<feature type="transmembrane region" description="Helical" evidence="13">
    <location>
        <begin position="92"/>
        <end position="109"/>
    </location>
</feature>
<dbReference type="Proteomes" id="UP000032568">
    <property type="component" value="Chromosome"/>
</dbReference>
<dbReference type="NCBIfam" id="NF008604">
    <property type="entry name" value="PRK11573.1"/>
    <property type="match status" value="1"/>
</dbReference>
<evidence type="ECO:0000256" key="2">
    <source>
        <dbReference type="ARBA" id="ARBA00006337"/>
    </source>
</evidence>
<dbReference type="InterPro" id="IPR002550">
    <property type="entry name" value="CNNM"/>
</dbReference>
<reference evidence="16 17" key="2">
    <citation type="journal article" date="2022" name="Mar. Drugs">
        <title>Bioassay-Guided Fractionation Leads to the Detection of Cholic Acid Generated by the Rare Thalassomonas sp.</title>
        <authorList>
            <person name="Pheiffer F."/>
            <person name="Schneider Y.K."/>
            <person name="Hansen E.H."/>
            <person name="Andersen J.H."/>
            <person name="Isaksson J."/>
            <person name="Busche T."/>
            <person name="R C."/>
            <person name="Kalinowski J."/>
            <person name="Zyl L.V."/>
            <person name="Trindade M."/>
        </authorList>
    </citation>
    <scope>NUCLEOTIDE SEQUENCE [LARGE SCALE GENOMIC DNA]</scope>
    <source>
        <strain evidence="16 17">A5K-106</strain>
    </source>
</reference>
<dbReference type="InterPro" id="IPR046342">
    <property type="entry name" value="CBS_dom_sf"/>
</dbReference>
<evidence type="ECO:0000256" key="6">
    <source>
        <dbReference type="ARBA" id="ARBA00022989"/>
    </source>
</evidence>
<evidence type="ECO:0000256" key="8">
    <source>
        <dbReference type="ARBA" id="ARBA00023136"/>
    </source>
</evidence>
<dbReference type="InterPro" id="IPR000644">
    <property type="entry name" value="CBS_dom"/>
</dbReference>
<evidence type="ECO:0000256" key="1">
    <source>
        <dbReference type="ARBA" id="ARBA00004651"/>
    </source>
</evidence>
<keyword evidence="6 12" id="KW-1133">Transmembrane helix</keyword>
<evidence type="ECO:0000259" key="14">
    <source>
        <dbReference type="PROSITE" id="PS51371"/>
    </source>
</evidence>
<evidence type="ECO:0000256" key="3">
    <source>
        <dbReference type="ARBA" id="ARBA00022475"/>
    </source>
</evidence>
<dbReference type="KEGG" id="tact:SG35_005730"/>
<evidence type="ECO:0000313" key="17">
    <source>
        <dbReference type="Proteomes" id="UP000032568"/>
    </source>
</evidence>
<feature type="transmembrane region" description="Helical" evidence="13">
    <location>
        <begin position="130"/>
        <end position="159"/>
    </location>
</feature>
<dbReference type="RefSeq" id="WP_044835862.1">
    <property type="nucleotide sequence ID" value="NZ_CP059735.1"/>
</dbReference>
<feature type="transmembrane region" description="Helical" evidence="13">
    <location>
        <begin position="62"/>
        <end position="86"/>
    </location>
</feature>
<reference evidence="16 17" key="1">
    <citation type="journal article" date="2015" name="Genome Announc.">
        <title>Draft Genome Sequences of Marine Isolates of Thalassomonas viridans and Thalassomonas actiniarum.</title>
        <authorList>
            <person name="Olonade I."/>
            <person name="van Zyl L.J."/>
            <person name="Trindade M."/>
        </authorList>
    </citation>
    <scope>NUCLEOTIDE SEQUENCE [LARGE SCALE GENOMIC DNA]</scope>
    <source>
        <strain evidence="16 17">A5K-106</strain>
    </source>
</reference>
<comment type="similarity">
    <text evidence="2">Belongs to the UPF0053 family.</text>
</comment>
<keyword evidence="7 11" id="KW-0129">CBS domain</keyword>
<evidence type="ECO:0000256" key="10">
    <source>
        <dbReference type="ARBA" id="ARBA00040729"/>
    </source>
</evidence>
<evidence type="ECO:0000256" key="13">
    <source>
        <dbReference type="SAM" id="Phobius"/>
    </source>
</evidence>
<dbReference type="FunFam" id="3.30.465.10:FF:000010">
    <property type="entry name" value="DUF21 domain-containing protein"/>
    <property type="match status" value="1"/>
</dbReference>
<dbReference type="Pfam" id="PF00571">
    <property type="entry name" value="CBS"/>
    <property type="match status" value="2"/>
</dbReference>
<dbReference type="AlphaFoldDB" id="A0AAE9YV11"/>
<name>A0AAE9YV11_9GAMM</name>
<dbReference type="GO" id="GO:0050660">
    <property type="term" value="F:flavin adenine dinucleotide binding"/>
    <property type="evidence" value="ECO:0007669"/>
    <property type="project" value="InterPro"/>
</dbReference>
<dbReference type="Pfam" id="PF01595">
    <property type="entry name" value="CNNM"/>
    <property type="match status" value="1"/>
</dbReference>
<dbReference type="EMBL" id="CP059735">
    <property type="protein sequence ID" value="WDE00152.1"/>
    <property type="molecule type" value="Genomic_DNA"/>
</dbReference>
<dbReference type="SUPFAM" id="SSF54631">
    <property type="entry name" value="CBS-domain pair"/>
    <property type="match status" value="1"/>
</dbReference>
<dbReference type="PROSITE" id="PS51846">
    <property type="entry name" value="CNNM"/>
    <property type="match status" value="1"/>
</dbReference>
<comment type="subcellular location">
    <subcellularLocation>
        <location evidence="1">Cell membrane</location>
        <topology evidence="1">Multi-pass membrane protein</topology>
    </subcellularLocation>
</comment>
<evidence type="ECO:0000256" key="12">
    <source>
        <dbReference type="PROSITE-ProRule" id="PRU01193"/>
    </source>
</evidence>
<dbReference type="PANTHER" id="PTHR22777">
    <property type="entry name" value="HEMOLYSIN-RELATED"/>
    <property type="match status" value="1"/>
</dbReference>
<organism evidence="16 17">
    <name type="scientific">Thalassomonas actiniarum</name>
    <dbReference type="NCBI Taxonomy" id="485447"/>
    <lineage>
        <taxon>Bacteria</taxon>
        <taxon>Pseudomonadati</taxon>
        <taxon>Pseudomonadota</taxon>
        <taxon>Gammaproteobacteria</taxon>
        <taxon>Alteromonadales</taxon>
        <taxon>Colwelliaceae</taxon>
        <taxon>Thalassomonas</taxon>
    </lineage>
</organism>
<accession>A0AAE9YV11</accession>
<dbReference type="InterPro" id="IPR005170">
    <property type="entry name" value="Transptr-assoc_dom"/>
</dbReference>
<keyword evidence="17" id="KW-1185">Reference proteome</keyword>
<feature type="domain" description="CBS" evidence="14">
    <location>
        <begin position="274"/>
        <end position="330"/>
    </location>
</feature>
<dbReference type="PANTHER" id="PTHR22777:SF32">
    <property type="entry name" value="UPF0053 INNER MEMBRANE PROTEIN YFJD"/>
    <property type="match status" value="1"/>
</dbReference>
<evidence type="ECO:0000256" key="5">
    <source>
        <dbReference type="ARBA" id="ARBA00022737"/>
    </source>
</evidence>
<evidence type="ECO:0000256" key="11">
    <source>
        <dbReference type="PROSITE-ProRule" id="PRU00703"/>
    </source>
</evidence>
<gene>
    <name evidence="16" type="ORF">SG35_005730</name>
</gene>
<proteinExistence type="inferred from homology"/>
<dbReference type="FunFam" id="3.10.580.10:FF:000002">
    <property type="entry name" value="Magnesium/cobalt efflux protein CorC"/>
    <property type="match status" value="1"/>
</dbReference>
<evidence type="ECO:0000256" key="9">
    <source>
        <dbReference type="ARBA" id="ARBA00037273"/>
    </source>
</evidence>
<keyword evidence="5" id="KW-0677">Repeat</keyword>
<dbReference type="Gene3D" id="3.30.465.10">
    <property type="match status" value="1"/>
</dbReference>
<keyword evidence="8 12" id="KW-0472">Membrane</keyword>
<dbReference type="Gene3D" id="3.10.580.10">
    <property type="entry name" value="CBS-domain"/>
    <property type="match status" value="1"/>
</dbReference>
<dbReference type="InterPro" id="IPR044751">
    <property type="entry name" value="Ion_transp-like_CBS"/>
</dbReference>
<dbReference type="CDD" id="cd04590">
    <property type="entry name" value="CBS_pair_CorC_HlyC_assoc"/>
    <property type="match status" value="1"/>
</dbReference>
<dbReference type="SUPFAM" id="SSF56176">
    <property type="entry name" value="FAD-binding/transporter-associated domain-like"/>
    <property type="match status" value="1"/>
</dbReference>
<evidence type="ECO:0000259" key="15">
    <source>
        <dbReference type="PROSITE" id="PS51846"/>
    </source>
</evidence>
<sequence length="427" mass="47864">MDNISTEILFAILGLLIVFSAYFSSSETGMMALNRYRLRHLEKQNHKGAKRVSKLLARPDRLIGLILIGNNLVNIAASAIATVIGLRLLGDVGILVSTIALTLIILIFAEVTPKTLAALYPEKVAFPSSLFLTLLLKILYPLVIIVNWITNGILMLLGISSEQREQHSLSTEELRTVVNESGALIPERNQDMLVSILDLEKVHVEDIMIPRNELVGIDVNDDWKRIQKQLTQSNHTRVLLYRDNIDDVVGYVHVRDALKLLSKNQFTKATLLRAVRELYFIPEGTPLNVQLLKFQHAKERLGLVVDEYGDIQGLVTLEDILEEIVGDFTTTMTPTASDEVHLQPDGSYLVDGSANIRDINKAMSWKLPTDGPKTLNGLIIEYLEDIPQAKLSVRIAGYPVEIVDVSDNMIKSVRIMPEYYLEEETDE</sequence>
<dbReference type="Pfam" id="PF03471">
    <property type="entry name" value="CorC_HlyC"/>
    <property type="match status" value="1"/>
</dbReference>
<evidence type="ECO:0000256" key="4">
    <source>
        <dbReference type="ARBA" id="ARBA00022692"/>
    </source>
</evidence>
<keyword evidence="4 12" id="KW-0812">Transmembrane</keyword>
<dbReference type="SMART" id="SM01091">
    <property type="entry name" value="CorC_HlyC"/>
    <property type="match status" value="1"/>
</dbReference>
<feature type="domain" description="CNNM transmembrane" evidence="15">
    <location>
        <begin position="2"/>
        <end position="192"/>
    </location>
</feature>
<feature type="transmembrane region" description="Helical" evidence="13">
    <location>
        <begin position="6"/>
        <end position="25"/>
    </location>
</feature>
<dbReference type="InterPro" id="IPR016169">
    <property type="entry name" value="FAD-bd_PCMH_sub2"/>
</dbReference>
<dbReference type="PROSITE" id="PS51371">
    <property type="entry name" value="CBS"/>
    <property type="match status" value="1"/>
</dbReference>
<evidence type="ECO:0000256" key="7">
    <source>
        <dbReference type="ARBA" id="ARBA00023122"/>
    </source>
</evidence>
<keyword evidence="3" id="KW-1003">Cell membrane</keyword>